<evidence type="ECO:0000313" key="2">
    <source>
        <dbReference type="Proteomes" id="UP000055019"/>
    </source>
</evidence>
<comment type="caution">
    <text evidence="1">The sequence shown here is derived from an EMBL/GenBank/DDBJ whole genome shotgun (WGS) entry which is preliminary data.</text>
</comment>
<protein>
    <submittedName>
        <fullName evidence="1">Sigma 70 (RpoD)</fullName>
    </submittedName>
</protein>
<dbReference type="EMBL" id="FCOM02000033">
    <property type="protein sequence ID" value="SAL80222.1"/>
    <property type="molecule type" value="Genomic_DNA"/>
</dbReference>
<organism evidence="1 2">
    <name type="scientific">Caballeronia arvi</name>
    <dbReference type="NCBI Taxonomy" id="1777135"/>
    <lineage>
        <taxon>Bacteria</taxon>
        <taxon>Pseudomonadati</taxon>
        <taxon>Pseudomonadota</taxon>
        <taxon>Betaproteobacteria</taxon>
        <taxon>Burkholderiales</taxon>
        <taxon>Burkholderiaceae</taxon>
        <taxon>Caballeronia</taxon>
    </lineage>
</organism>
<proteinExistence type="predicted"/>
<evidence type="ECO:0000313" key="1">
    <source>
        <dbReference type="EMBL" id="SAL80222.1"/>
    </source>
</evidence>
<dbReference type="Proteomes" id="UP000055019">
    <property type="component" value="Unassembled WGS sequence"/>
</dbReference>
<gene>
    <name evidence="1" type="ORF">AWB74_05687</name>
</gene>
<keyword evidence="2" id="KW-1185">Reference proteome</keyword>
<dbReference type="AlphaFoldDB" id="A0A158KGG3"/>
<sequence length="73" mass="7982">MGVAVYEQTPDAETLLLNDATPAAMSDDQTDEEAEVTLAVRLRCSALRWYLALSCQRRRLLVLNGCATPAQQG</sequence>
<reference evidence="1" key="1">
    <citation type="submission" date="2016-01" db="EMBL/GenBank/DDBJ databases">
        <authorList>
            <person name="Peeters C."/>
        </authorList>
    </citation>
    <scope>NUCLEOTIDE SEQUENCE [LARGE SCALE GENOMIC DNA]</scope>
    <source>
        <strain evidence="1">LMG 29317</strain>
    </source>
</reference>
<name>A0A158KGG3_9BURK</name>
<accession>A0A158KGG3</accession>